<accession>A0AAE4NTJ1</accession>
<proteinExistence type="predicted"/>
<evidence type="ECO:0000313" key="2">
    <source>
        <dbReference type="EMBL" id="MDV3103390.1"/>
    </source>
</evidence>
<comment type="caution">
    <text evidence="2">The sequence shown here is derived from an EMBL/GenBank/DDBJ whole genome shotgun (WGS) entry which is preliminary data.</text>
</comment>
<dbReference type="Proteomes" id="UP001245683">
    <property type="component" value="Unassembled WGS sequence"/>
</dbReference>
<dbReference type="EMBL" id="JAVDZE010000001">
    <property type="protein sequence ID" value="MDV3103390.1"/>
    <property type="molecule type" value="Genomic_DNA"/>
</dbReference>
<feature type="region of interest" description="Disordered" evidence="1">
    <location>
        <begin position="55"/>
        <end position="79"/>
    </location>
</feature>
<keyword evidence="3" id="KW-1185">Reference proteome</keyword>
<reference evidence="2 3" key="1">
    <citation type="submission" date="2023-08" db="EMBL/GenBank/DDBJ databases">
        <title>Draft genome sequence of Thermococcus waiotapuensis WT1T, a thermophilic sulphur-dependent archaeon from order Thermococcales.</title>
        <authorList>
            <person name="Manners S.H."/>
            <person name="Carere C.R."/>
            <person name="Dhami M.K."/>
            <person name="Dobson R.C.J."/>
            <person name="Stott M.B."/>
        </authorList>
    </citation>
    <scope>NUCLEOTIDE SEQUENCE [LARGE SCALE GENOMIC DNA]</scope>
    <source>
        <strain evidence="2 3">WT1</strain>
    </source>
</reference>
<gene>
    <name evidence="2" type="ORF">RBI02_02350</name>
</gene>
<protein>
    <submittedName>
        <fullName evidence="2">Uncharacterized protein</fullName>
    </submittedName>
</protein>
<organism evidence="2 3">
    <name type="scientific">Thermococcus waiotapuensis</name>
    <dbReference type="NCBI Taxonomy" id="90909"/>
    <lineage>
        <taxon>Archaea</taxon>
        <taxon>Methanobacteriati</taxon>
        <taxon>Methanobacteriota</taxon>
        <taxon>Thermococci</taxon>
        <taxon>Thermococcales</taxon>
        <taxon>Thermococcaceae</taxon>
        <taxon>Thermococcus</taxon>
    </lineage>
</organism>
<dbReference type="RefSeq" id="WP_315340045.1">
    <property type="nucleotide sequence ID" value="NZ_JAVDZE010000001.1"/>
</dbReference>
<name>A0AAE4NTJ1_9EURY</name>
<dbReference type="AlphaFoldDB" id="A0AAE4NTJ1"/>
<evidence type="ECO:0000313" key="3">
    <source>
        <dbReference type="Proteomes" id="UP001245683"/>
    </source>
</evidence>
<evidence type="ECO:0000256" key="1">
    <source>
        <dbReference type="SAM" id="MobiDB-lite"/>
    </source>
</evidence>
<sequence>MRILELAKWRRERQFFPERPPKENILKAIPALKGPGLGTVIYTQRRSDSKLQTILPPGYLADSEPEYGRRVSGPPRQHL</sequence>